<evidence type="ECO:0000256" key="8">
    <source>
        <dbReference type="ARBA" id="ARBA00023326"/>
    </source>
</evidence>
<keyword evidence="4 13" id="KW-0732">Signal</keyword>
<protein>
    <recommendedName>
        <fullName evidence="11">lytic cellulose monooxygenase (C4-dehydrogenating)</fullName>
        <ecNumber evidence="11">1.14.99.56</ecNumber>
    </recommendedName>
</protein>
<keyword evidence="3" id="KW-0964">Secreted</keyword>
<evidence type="ECO:0000256" key="1">
    <source>
        <dbReference type="ARBA" id="ARBA00001973"/>
    </source>
</evidence>
<dbReference type="KEGG" id="uvi:66062315"/>
<evidence type="ECO:0000256" key="2">
    <source>
        <dbReference type="ARBA" id="ARBA00004613"/>
    </source>
</evidence>
<dbReference type="EMBL" id="CP072753">
    <property type="protein sequence ID" value="QUC17296.1"/>
    <property type="molecule type" value="Genomic_DNA"/>
</dbReference>
<dbReference type="CDD" id="cd21175">
    <property type="entry name" value="LPMO_AA9"/>
    <property type="match status" value="1"/>
</dbReference>
<evidence type="ECO:0000313" key="16">
    <source>
        <dbReference type="Proteomes" id="UP000027002"/>
    </source>
</evidence>
<name>A0A8E5MEF7_USTVR</name>
<evidence type="ECO:0000256" key="13">
    <source>
        <dbReference type="SAM" id="SignalP"/>
    </source>
</evidence>
<comment type="catalytic activity">
    <reaction evidence="10">
        <text>[(1-&gt;4)-beta-D-glucosyl]n+m + reduced acceptor + O2 = 4-dehydro-beta-D-glucosyl-[(1-&gt;4)-beta-D-glucosyl]n-1 + [(1-&gt;4)-beta-D-glucosyl]m + acceptor + H2O.</text>
        <dbReference type="EC" id="1.14.99.56"/>
    </reaction>
</comment>
<comment type="cofactor">
    <cofactor evidence="1">
        <name>Cu(2+)</name>
        <dbReference type="ChEBI" id="CHEBI:29036"/>
    </cofactor>
</comment>
<keyword evidence="5" id="KW-0136">Cellulose degradation</keyword>
<sequence length="374" mass="39980">MKLGFLGLALALSASAHTLFTTLFINGENQGDGTCVRMPRDGATANGPVHPITGNDMACGRDGAKAVAFTCPTPHRATLTFEFRMHPDGREPGPIAASHKGPCAVYLKRVDDMYAADDVAAGPGWFKIWQDGYSNETGKWCVDRLIENHGFLSVRLPAVPTGYYLVRPEILALHNAARGDAEFYTGCAQIYVEQGPDGALEVPPGKDARIPGHVSPDDGGVRFDVHARPLPAYVVPGPGVFAPKGQGQGQGAPTRRAKQTAGKRPGDCVLKNANWCARPVPGFSDARGCWTSAQNCYDQGERCWRTAPPSGNVNCKTWQDYCGSLEATCTSAAASGPPQFRGGEETAALPEKAAKPWNDVFSRSPRIRRPSSEA</sequence>
<evidence type="ECO:0000256" key="4">
    <source>
        <dbReference type="ARBA" id="ARBA00022729"/>
    </source>
</evidence>
<feature type="signal peptide" evidence="13">
    <location>
        <begin position="1"/>
        <end position="16"/>
    </location>
</feature>
<dbReference type="PANTHER" id="PTHR33353">
    <property type="entry name" value="PUTATIVE (AFU_ORTHOLOGUE AFUA_1G12560)-RELATED"/>
    <property type="match status" value="1"/>
</dbReference>
<evidence type="ECO:0000259" key="14">
    <source>
        <dbReference type="Pfam" id="PF03443"/>
    </source>
</evidence>
<gene>
    <name evidence="15" type="ORF">UV8b_01537</name>
</gene>
<feature type="region of interest" description="Disordered" evidence="12">
    <location>
        <begin position="242"/>
        <end position="264"/>
    </location>
</feature>
<dbReference type="Gene3D" id="2.70.50.70">
    <property type="match status" value="1"/>
</dbReference>
<reference evidence="15" key="1">
    <citation type="submission" date="2020-03" db="EMBL/GenBank/DDBJ databases">
        <title>A mixture of massive structural variations and highly conserved coding sequences in Ustilaginoidea virens genome.</title>
        <authorList>
            <person name="Zhang K."/>
            <person name="Zhao Z."/>
            <person name="Zhang Z."/>
            <person name="Li Y."/>
            <person name="Hsiang T."/>
            <person name="Sun W."/>
        </authorList>
    </citation>
    <scope>NUCLEOTIDE SEQUENCE</scope>
    <source>
        <strain evidence="15">UV-8b</strain>
    </source>
</reference>
<evidence type="ECO:0000313" key="15">
    <source>
        <dbReference type="EMBL" id="QUC17296.1"/>
    </source>
</evidence>
<keyword evidence="6" id="KW-1015">Disulfide bond</keyword>
<dbReference type="Proteomes" id="UP000027002">
    <property type="component" value="Chromosome 1"/>
</dbReference>
<keyword evidence="8" id="KW-0624">Polysaccharide degradation</keyword>
<feature type="chain" id="PRO_5034591759" description="lytic cellulose monooxygenase (C4-dehydrogenating)" evidence="13">
    <location>
        <begin position="17"/>
        <end position="374"/>
    </location>
</feature>
<dbReference type="InterPro" id="IPR049892">
    <property type="entry name" value="AA9"/>
</dbReference>
<feature type="domain" description="Auxiliary Activity family 9 catalytic" evidence="14">
    <location>
        <begin position="17"/>
        <end position="227"/>
    </location>
</feature>
<evidence type="ECO:0000256" key="7">
    <source>
        <dbReference type="ARBA" id="ARBA00023277"/>
    </source>
</evidence>
<keyword evidence="16" id="KW-1185">Reference proteome</keyword>
<evidence type="ECO:0000256" key="12">
    <source>
        <dbReference type="SAM" id="MobiDB-lite"/>
    </source>
</evidence>
<evidence type="ECO:0000256" key="3">
    <source>
        <dbReference type="ARBA" id="ARBA00022525"/>
    </source>
</evidence>
<comment type="similarity">
    <text evidence="9">Belongs to the polysaccharide monooxygenase AA9 family.</text>
</comment>
<proteinExistence type="inferred from homology"/>
<dbReference type="RefSeq" id="XP_042994969.1">
    <property type="nucleotide sequence ID" value="XM_043139035.1"/>
</dbReference>
<evidence type="ECO:0000256" key="9">
    <source>
        <dbReference type="ARBA" id="ARBA00044502"/>
    </source>
</evidence>
<evidence type="ECO:0000256" key="5">
    <source>
        <dbReference type="ARBA" id="ARBA00023001"/>
    </source>
</evidence>
<comment type="subcellular location">
    <subcellularLocation>
        <location evidence="2">Secreted</location>
    </subcellularLocation>
</comment>
<dbReference type="InterPro" id="IPR005103">
    <property type="entry name" value="AA9_LPMO"/>
</dbReference>
<evidence type="ECO:0000256" key="10">
    <source>
        <dbReference type="ARBA" id="ARBA00045077"/>
    </source>
</evidence>
<dbReference type="GO" id="GO:0030245">
    <property type="term" value="P:cellulose catabolic process"/>
    <property type="evidence" value="ECO:0007669"/>
    <property type="project" value="UniProtKB-KW"/>
</dbReference>
<dbReference type="GO" id="GO:0005576">
    <property type="term" value="C:extracellular region"/>
    <property type="evidence" value="ECO:0007669"/>
    <property type="project" value="UniProtKB-SubCell"/>
</dbReference>
<keyword evidence="7" id="KW-0119">Carbohydrate metabolism</keyword>
<dbReference type="Pfam" id="PF03443">
    <property type="entry name" value="AA9"/>
    <property type="match status" value="1"/>
</dbReference>
<evidence type="ECO:0000256" key="11">
    <source>
        <dbReference type="ARBA" id="ARBA00047174"/>
    </source>
</evidence>
<evidence type="ECO:0000256" key="6">
    <source>
        <dbReference type="ARBA" id="ARBA00023157"/>
    </source>
</evidence>
<accession>A0A8E5MEF7</accession>
<dbReference type="AlphaFoldDB" id="A0A8E5MEF7"/>
<dbReference type="GeneID" id="66062315"/>
<dbReference type="OrthoDB" id="5985073at2759"/>
<organism evidence="15 16">
    <name type="scientific">Ustilaginoidea virens</name>
    <name type="common">Rice false smut fungus</name>
    <name type="synonym">Villosiclava virens</name>
    <dbReference type="NCBI Taxonomy" id="1159556"/>
    <lineage>
        <taxon>Eukaryota</taxon>
        <taxon>Fungi</taxon>
        <taxon>Dikarya</taxon>
        <taxon>Ascomycota</taxon>
        <taxon>Pezizomycotina</taxon>
        <taxon>Sordariomycetes</taxon>
        <taxon>Hypocreomycetidae</taxon>
        <taxon>Hypocreales</taxon>
        <taxon>Clavicipitaceae</taxon>
        <taxon>Ustilaginoidea</taxon>
    </lineage>
</organism>
<dbReference type="EC" id="1.14.99.56" evidence="11"/>
<dbReference type="PANTHER" id="PTHR33353:SF32">
    <property type="entry name" value="ENDO-BETA-1,4-GLUCANASE D"/>
    <property type="match status" value="1"/>
</dbReference>